<dbReference type="AlphaFoldDB" id="A0A7C9VDD7"/>
<protein>
    <submittedName>
        <fullName evidence="3">ABC transporter permease</fullName>
    </submittedName>
</protein>
<dbReference type="GO" id="GO:0051301">
    <property type="term" value="P:cell division"/>
    <property type="evidence" value="ECO:0007669"/>
    <property type="project" value="InterPro"/>
</dbReference>
<feature type="transmembrane region" description="Helical" evidence="2">
    <location>
        <begin position="248"/>
        <end position="265"/>
    </location>
</feature>
<keyword evidence="2" id="KW-0812">Transmembrane</keyword>
<proteinExistence type="predicted"/>
<dbReference type="RefSeq" id="WP_165118816.1">
    <property type="nucleotide sequence ID" value="NZ_JAAKZG010000005.1"/>
</dbReference>
<evidence type="ECO:0000313" key="3">
    <source>
        <dbReference type="EMBL" id="NGN42472.1"/>
    </source>
</evidence>
<dbReference type="PANTHER" id="PTHR47755">
    <property type="entry name" value="CELL DIVISION PROTEIN FTSX"/>
    <property type="match status" value="1"/>
</dbReference>
<accession>A0A7C9VDD7</accession>
<feature type="transmembrane region" description="Helical" evidence="2">
    <location>
        <begin position="40"/>
        <end position="62"/>
    </location>
</feature>
<feature type="transmembrane region" description="Helical" evidence="2">
    <location>
        <begin position="186"/>
        <end position="206"/>
    </location>
</feature>
<feature type="compositionally biased region" description="Basic and acidic residues" evidence="1">
    <location>
        <begin position="1"/>
        <end position="10"/>
    </location>
</feature>
<dbReference type="GO" id="GO:0016020">
    <property type="term" value="C:membrane"/>
    <property type="evidence" value="ECO:0007669"/>
    <property type="project" value="InterPro"/>
</dbReference>
<keyword evidence="2" id="KW-0472">Membrane</keyword>
<dbReference type="GO" id="GO:0032153">
    <property type="term" value="C:cell division site"/>
    <property type="evidence" value="ECO:0007669"/>
    <property type="project" value="TreeGrafter"/>
</dbReference>
<feature type="region of interest" description="Disordered" evidence="1">
    <location>
        <begin position="1"/>
        <end position="21"/>
    </location>
</feature>
<keyword evidence="2" id="KW-1133">Transmembrane helix</keyword>
<dbReference type="Proteomes" id="UP000481252">
    <property type="component" value="Unassembled WGS sequence"/>
</dbReference>
<dbReference type="InterPro" id="IPR004513">
    <property type="entry name" value="FtsX"/>
</dbReference>
<evidence type="ECO:0000313" key="4">
    <source>
        <dbReference type="Proteomes" id="UP000481252"/>
    </source>
</evidence>
<name>A0A7C9VDD7_9HYPH</name>
<feature type="transmembrane region" description="Helical" evidence="2">
    <location>
        <begin position="285"/>
        <end position="308"/>
    </location>
</feature>
<evidence type="ECO:0000256" key="1">
    <source>
        <dbReference type="SAM" id="MobiDB-lite"/>
    </source>
</evidence>
<gene>
    <name evidence="3" type="ORF">G6N74_15490</name>
</gene>
<dbReference type="PANTHER" id="PTHR47755:SF1">
    <property type="entry name" value="CELL DIVISION PROTEIN FTSX"/>
    <property type="match status" value="1"/>
</dbReference>
<dbReference type="EMBL" id="JAAKZG010000005">
    <property type="protein sequence ID" value="NGN42472.1"/>
    <property type="molecule type" value="Genomic_DNA"/>
</dbReference>
<keyword evidence="4" id="KW-1185">Reference proteome</keyword>
<evidence type="ECO:0000256" key="2">
    <source>
        <dbReference type="SAM" id="Phobius"/>
    </source>
</evidence>
<sequence>MTELHQATDGDHEEETIARPVRAQRKTAPIVPPQNIAGRALVFVIAIMTFLSCLTLGAVTLVRDTASIWENQIAREATIQIKPVDGLDMDAALANAARIASGFAGVRSTKIVDREATARLLEPWLGSGLNIDELPVPRLVIVTIDENNPPDFAAMRQMLQPDVPSATLDDHRTWVDRLVAMARTTVTLGMAVLVLMLSATVLTVVFATRGAMAGNGHIIEVLHFVGAEAGFIASQFRTHFLLTGMKGAAAGGIAAMIVFIFFWFWSSRNLATPQADQATALFGNFSIGAAGYGGVALVVLIIGALTAATSHVTVVAYLNDIDVSHPDGG</sequence>
<organism evidence="3 4">
    <name type="scientific">Mesorhizobium zhangyense</name>
    <dbReference type="NCBI Taxonomy" id="1776730"/>
    <lineage>
        <taxon>Bacteria</taxon>
        <taxon>Pseudomonadati</taxon>
        <taxon>Pseudomonadota</taxon>
        <taxon>Alphaproteobacteria</taxon>
        <taxon>Hyphomicrobiales</taxon>
        <taxon>Phyllobacteriaceae</taxon>
        <taxon>Mesorhizobium</taxon>
    </lineage>
</organism>
<comment type="caution">
    <text evidence="3">The sequence shown here is derived from an EMBL/GenBank/DDBJ whole genome shotgun (WGS) entry which is preliminary data.</text>
</comment>
<reference evidence="3 4" key="1">
    <citation type="submission" date="2020-02" db="EMBL/GenBank/DDBJ databases">
        <title>Genome sequence of the type strain CGMCC 1.15528 of Mesorhizobium zhangyense.</title>
        <authorList>
            <person name="Gao J."/>
            <person name="Sun J."/>
        </authorList>
    </citation>
    <scope>NUCLEOTIDE SEQUENCE [LARGE SCALE GENOMIC DNA]</scope>
    <source>
        <strain evidence="3 4">CGMCC 1.15528</strain>
    </source>
</reference>